<feature type="region of interest" description="Disordered" evidence="7">
    <location>
        <begin position="591"/>
        <end position="619"/>
    </location>
</feature>
<sequence length="914" mass="98210">MSAITAAARPTWRDMREHPWIALAGILLILLPIAYFSGSMLLTDSTYTQDNAESRRNSVEFQGGICEQSVDGISSSCDGDPIAEGTSEYQLLKEAAPDFDVTLDLRKFAAARFNGDNFELDVRQIKAVPGSPLPPVGEIALPGSVMNEHDISVGDVIAVDGKQLTVADRTPSYDALVREPSLMKPEEFSSAEYEDERVLINWYLSGSRPMNWQDVKALNKAGFVVQSKDVTDNPPPASEVYPSFRDVAPYRDGFPYEPIGETFSLTLAILLFLFVLPVFAFSASRRARDFSLMQSQGAARRHIWLSVVSYGVITGLIGALLGTALGLACAAAYWKVIYPQWPMALDWAPIAAAIVAAIAACVIAAAIPAFVAARMPIARGIAGASPDKVMRFRPWFVVGPILIAVGGALSVIPFGTLPFWVASPFSLPLTITGIALCAPLVIYALSRLRGPLHIRLAGREMSRNALRSAPAIALLSSLVLFVVGLTANFSAMPKSETELALKTYNPSAVHINVFDSVYDHTASVGENAEEAIQNRKPSAADDAVAHVTEVTGAHQRHDLYGSADPGALVEVKLNCVFATAPNGEEYMTAIYESDSDGGNPEGNPEEGVLDPSRDPATNPDAARECLPYRYYGTQNSPFQGRSILANEDSLAAFTFDSEEDKQRALDALSRRAVIAPKGILPHDRMPVVAMRADDEGNITVEEKTIEDVEVVEALPTTEGGYLFTQAVFDELGVTPTYMSTILTGDRPLTYKDQHALYEYLGTVSNTITATVLTASDAESPWIPWIVVACLLGAIAVIIALLSLVSMRTTSRQFAVLSAIGADPALPPKVSAWSSALMAGVSTLIGTVTGTVMAMLWSERTVHDINGAITNYGDRQYAHLGVGPTLVLLIGAPLIAALVGLLFHRSVDPAGYRET</sequence>
<keyword evidence="5 8" id="KW-0472">Membrane</keyword>
<gene>
    <name evidence="10" type="ORF">IW254_000080</name>
</gene>
<feature type="domain" description="ABC3 transporter permease C-terminal" evidence="9">
    <location>
        <begin position="263"/>
        <end position="376"/>
    </location>
</feature>
<reference evidence="10" key="1">
    <citation type="submission" date="2020-11" db="EMBL/GenBank/DDBJ databases">
        <title>Sequencing the genomes of 1000 actinobacteria strains.</title>
        <authorList>
            <person name="Klenk H.-P."/>
        </authorList>
    </citation>
    <scope>NUCLEOTIDE SEQUENCE</scope>
    <source>
        <strain evidence="10">DSM 45632</strain>
    </source>
</reference>
<evidence type="ECO:0000256" key="5">
    <source>
        <dbReference type="ARBA" id="ARBA00023136"/>
    </source>
</evidence>
<evidence type="ECO:0000259" key="9">
    <source>
        <dbReference type="Pfam" id="PF02687"/>
    </source>
</evidence>
<feature type="transmembrane region" description="Helical" evidence="8">
    <location>
        <begin position="466"/>
        <end position="487"/>
    </location>
</feature>
<evidence type="ECO:0000313" key="11">
    <source>
        <dbReference type="Proteomes" id="UP000658613"/>
    </source>
</evidence>
<comment type="similarity">
    <text evidence="6">Belongs to the ABC-4 integral membrane protein family.</text>
</comment>
<dbReference type="Proteomes" id="UP000658613">
    <property type="component" value="Unassembled WGS sequence"/>
</dbReference>
<dbReference type="GO" id="GO:0022857">
    <property type="term" value="F:transmembrane transporter activity"/>
    <property type="evidence" value="ECO:0007669"/>
    <property type="project" value="TreeGrafter"/>
</dbReference>
<feature type="transmembrane region" description="Helical" evidence="8">
    <location>
        <begin position="263"/>
        <end position="282"/>
    </location>
</feature>
<dbReference type="PANTHER" id="PTHR30572:SF4">
    <property type="entry name" value="ABC TRANSPORTER PERMEASE YTRF"/>
    <property type="match status" value="1"/>
</dbReference>
<feature type="transmembrane region" description="Helical" evidence="8">
    <location>
        <begin position="20"/>
        <end position="42"/>
    </location>
</feature>
<dbReference type="EMBL" id="JADOUE010000001">
    <property type="protein sequence ID" value="MBG6121111.1"/>
    <property type="molecule type" value="Genomic_DNA"/>
</dbReference>
<dbReference type="InterPro" id="IPR050250">
    <property type="entry name" value="Macrolide_Exporter_MacB"/>
</dbReference>
<evidence type="ECO:0000256" key="1">
    <source>
        <dbReference type="ARBA" id="ARBA00004651"/>
    </source>
</evidence>
<protein>
    <submittedName>
        <fullName evidence="10">ABC transport system permease protein</fullName>
    </submittedName>
</protein>
<dbReference type="InterPro" id="IPR003838">
    <property type="entry name" value="ABC3_permease_C"/>
</dbReference>
<evidence type="ECO:0000256" key="2">
    <source>
        <dbReference type="ARBA" id="ARBA00022475"/>
    </source>
</evidence>
<feature type="transmembrane region" description="Helical" evidence="8">
    <location>
        <begin position="781"/>
        <end position="804"/>
    </location>
</feature>
<keyword evidence="4 8" id="KW-1133">Transmembrane helix</keyword>
<comment type="caution">
    <text evidence="10">The sequence shown here is derived from an EMBL/GenBank/DDBJ whole genome shotgun (WGS) entry which is preliminary data.</text>
</comment>
<name>A0A931GVD3_9CORY</name>
<keyword evidence="3 8" id="KW-0812">Transmembrane</keyword>
<accession>A0A931GVD3</accession>
<feature type="transmembrane region" description="Helical" evidence="8">
    <location>
        <begin position="394"/>
        <end position="421"/>
    </location>
</feature>
<evidence type="ECO:0000313" key="10">
    <source>
        <dbReference type="EMBL" id="MBG6121111.1"/>
    </source>
</evidence>
<proteinExistence type="inferred from homology"/>
<dbReference type="GO" id="GO:0005886">
    <property type="term" value="C:plasma membrane"/>
    <property type="evidence" value="ECO:0007669"/>
    <property type="project" value="UniProtKB-SubCell"/>
</dbReference>
<evidence type="ECO:0000256" key="3">
    <source>
        <dbReference type="ARBA" id="ARBA00022692"/>
    </source>
</evidence>
<evidence type="ECO:0000256" key="8">
    <source>
        <dbReference type="SAM" id="Phobius"/>
    </source>
</evidence>
<dbReference type="AlphaFoldDB" id="A0A931GVD3"/>
<feature type="transmembrane region" description="Helical" evidence="8">
    <location>
        <begin position="835"/>
        <end position="856"/>
    </location>
</feature>
<evidence type="ECO:0000256" key="6">
    <source>
        <dbReference type="ARBA" id="ARBA00038076"/>
    </source>
</evidence>
<evidence type="ECO:0000256" key="7">
    <source>
        <dbReference type="SAM" id="MobiDB-lite"/>
    </source>
</evidence>
<comment type="subcellular location">
    <subcellularLocation>
        <location evidence="1">Cell membrane</location>
        <topology evidence="1">Multi-pass membrane protein</topology>
    </subcellularLocation>
</comment>
<keyword evidence="2" id="KW-1003">Cell membrane</keyword>
<dbReference type="PANTHER" id="PTHR30572">
    <property type="entry name" value="MEMBRANE COMPONENT OF TRANSPORTER-RELATED"/>
    <property type="match status" value="1"/>
</dbReference>
<dbReference type="Pfam" id="PF02687">
    <property type="entry name" value="FtsX"/>
    <property type="match status" value="1"/>
</dbReference>
<feature type="transmembrane region" description="Helical" evidence="8">
    <location>
        <begin position="876"/>
        <end position="902"/>
    </location>
</feature>
<evidence type="ECO:0000256" key="4">
    <source>
        <dbReference type="ARBA" id="ARBA00022989"/>
    </source>
</evidence>
<organism evidence="10 11">
    <name type="scientific">Corynebacterium aquatimens</name>
    <dbReference type="NCBI Taxonomy" id="1190508"/>
    <lineage>
        <taxon>Bacteria</taxon>
        <taxon>Bacillati</taxon>
        <taxon>Actinomycetota</taxon>
        <taxon>Actinomycetes</taxon>
        <taxon>Mycobacteriales</taxon>
        <taxon>Corynebacteriaceae</taxon>
        <taxon>Corynebacterium</taxon>
    </lineage>
</organism>
<feature type="transmembrane region" description="Helical" evidence="8">
    <location>
        <begin position="348"/>
        <end position="373"/>
    </location>
</feature>
<feature type="transmembrane region" description="Helical" evidence="8">
    <location>
        <begin position="303"/>
        <end position="336"/>
    </location>
</feature>
<feature type="transmembrane region" description="Helical" evidence="8">
    <location>
        <begin position="427"/>
        <end position="445"/>
    </location>
</feature>
<dbReference type="RefSeq" id="WP_196823739.1">
    <property type="nucleotide sequence ID" value="NZ_CP046980.1"/>
</dbReference>
<keyword evidence="11" id="KW-1185">Reference proteome</keyword>